<dbReference type="AlphaFoldDB" id="A0A0A8YJ20"/>
<sequence>MELHSQPHRCVLISVSELPTCCHRILTYERGC</sequence>
<accession>A0A0A8YJ20</accession>
<reference evidence="1" key="2">
    <citation type="journal article" date="2015" name="Data Brief">
        <title>Shoot transcriptome of the giant reed, Arundo donax.</title>
        <authorList>
            <person name="Barrero R.A."/>
            <person name="Guerrero F.D."/>
            <person name="Moolhuijzen P."/>
            <person name="Goolsby J.A."/>
            <person name="Tidwell J."/>
            <person name="Bellgard S.E."/>
            <person name="Bellgard M.I."/>
        </authorList>
    </citation>
    <scope>NUCLEOTIDE SEQUENCE</scope>
    <source>
        <tissue evidence="1">Shoot tissue taken approximately 20 cm above the soil surface</tissue>
    </source>
</reference>
<reference evidence="1" key="1">
    <citation type="submission" date="2014-09" db="EMBL/GenBank/DDBJ databases">
        <authorList>
            <person name="Magalhaes I.L.F."/>
            <person name="Oliveira U."/>
            <person name="Santos F.R."/>
            <person name="Vidigal T.H.D.A."/>
            <person name="Brescovit A.D."/>
            <person name="Santos A.J."/>
        </authorList>
    </citation>
    <scope>NUCLEOTIDE SEQUENCE</scope>
    <source>
        <tissue evidence="1">Shoot tissue taken approximately 20 cm above the soil surface</tissue>
    </source>
</reference>
<evidence type="ECO:0000313" key="1">
    <source>
        <dbReference type="EMBL" id="JAD25558.1"/>
    </source>
</evidence>
<proteinExistence type="predicted"/>
<protein>
    <submittedName>
        <fullName evidence="1">Uncharacterized protein</fullName>
    </submittedName>
</protein>
<dbReference type="EMBL" id="GBRH01272337">
    <property type="protein sequence ID" value="JAD25558.1"/>
    <property type="molecule type" value="Transcribed_RNA"/>
</dbReference>
<organism evidence="1">
    <name type="scientific">Arundo donax</name>
    <name type="common">Giant reed</name>
    <name type="synonym">Donax arundinaceus</name>
    <dbReference type="NCBI Taxonomy" id="35708"/>
    <lineage>
        <taxon>Eukaryota</taxon>
        <taxon>Viridiplantae</taxon>
        <taxon>Streptophyta</taxon>
        <taxon>Embryophyta</taxon>
        <taxon>Tracheophyta</taxon>
        <taxon>Spermatophyta</taxon>
        <taxon>Magnoliopsida</taxon>
        <taxon>Liliopsida</taxon>
        <taxon>Poales</taxon>
        <taxon>Poaceae</taxon>
        <taxon>PACMAD clade</taxon>
        <taxon>Arundinoideae</taxon>
        <taxon>Arundineae</taxon>
        <taxon>Arundo</taxon>
    </lineage>
</organism>
<name>A0A0A8YJ20_ARUDO</name>